<reference evidence="9" key="1">
    <citation type="submission" date="2025-08" db="UniProtKB">
        <authorList>
            <consortium name="RefSeq"/>
        </authorList>
    </citation>
    <scope>IDENTIFICATION</scope>
    <source>
        <tissue evidence="9">Testes</tissue>
    </source>
</reference>
<dbReference type="InterPro" id="IPR039920">
    <property type="entry name" value="MMS19"/>
</dbReference>
<keyword evidence="3" id="KW-0677">Repeat</keyword>
<name>A0ABM0MAX1_SACKO</name>
<protein>
    <recommendedName>
        <fullName evidence="5">MMS19 nucleotide excision repair protein</fullName>
    </recommendedName>
</protein>
<evidence type="ECO:0000256" key="5">
    <source>
        <dbReference type="RuleBase" id="RU367072"/>
    </source>
</evidence>
<evidence type="ECO:0000256" key="1">
    <source>
        <dbReference type="ARBA" id="ARBA00004123"/>
    </source>
</evidence>
<keyword evidence="5" id="KW-0227">DNA damage</keyword>
<sequence>MLALSTYDNLPKGCEVQLVQAIYKEVHVQSMIQVDRRSVYAILSNLLDTRIKDLQSLGRDFVFGYIQCMDGEKDPRNLTMIFRCVPIIIHNFPIDVFIEELFEVVSCYFPIDFTPPPNDPYKVTQEELVLGLRKCLAATPKFAEHCLPLLMEKLSSDVQRAKIDSFLTLAECCEVYGEDDLMEFLPAMWSTIRREVFQAFSHEVEKSALTCLCSIVKTLSNAVSNANKAAGGLDEFLDLVLKDCSKHLRDPGLRLMLPTSKLLQSAASASDPACYKIISAVVPILLEQFHKCKQVNERVSLLHAALDFIKVCKSFTFGDDTPSPVIPFKDSLASLFLSLLSDHSSQLRCIGITGLVGLMSLNAIMNINEKKLAAMHFTNIVLTDQDNKVCSEAVTALAFMSMEFSLLVKEEVLPQLIKELDSRATGTRHRFIVNTLAGISMHSDIVLTTIPVMLQHLGTLSEDNTAESLETAVNTIQSIDIVVNSNISDEQCLDFFHSKLLPQLLRITVDQALQVNNYILCKEDVVSSIATVCRNIAKVLDDRVASNLVSNTISLFLDGNLENIGLKQSSQHFRPLEISSPWQHTQLVSLLTSIICSMKTFELSSQCLELMEKLLKLSLSSEHHLTCVSAAKCYAGLVNKHKQGTDLDSSLETVVESTCRMLQDEISDQNIYNRQKALTLWLWVTKALVLRAHFKSTQFTTKLISLFEDHQLSQMAADGFYIILSESQDVLNKDMHCDIKLMYRQRLFMQTLPRILAGFEKANEDKKQYYLSALSHLLQFIPKQVLLSELPPLMPMLVQSLYCQDVGLYVSTSDTLSMLIQDAPTVISLYVDTLLPQLLTLSTYQQSMKVRIAALKCIGLFVTLPTHVIYPRQKEVVRRLASVLDDRKRLVRQQAVTARGLWFLLEAPKK</sequence>
<dbReference type="SUPFAM" id="SSF48371">
    <property type="entry name" value="ARM repeat"/>
    <property type="match status" value="2"/>
</dbReference>
<keyword evidence="5" id="KW-0963">Cytoplasm</keyword>
<comment type="similarity">
    <text evidence="2 5">Belongs to the MET18/MMS19 family.</text>
</comment>
<accession>A0ABM0MAX1</accession>
<evidence type="ECO:0000256" key="4">
    <source>
        <dbReference type="ARBA" id="ARBA00023242"/>
    </source>
</evidence>
<comment type="function">
    <text evidence="5">Key component of the cytosolic iron-sulfur protein assembly (CIA) complex, a multiprotein complex that mediates the incorporation of iron-sulfur cluster into apoproteins specifically involved in DNA metabolism and genomic integrity. In the CIA complex, MMS19 acts as an adapter between early-acting CIA components and a subset of cellular target iron-sulfur proteins.</text>
</comment>
<dbReference type="PANTHER" id="PTHR12891">
    <property type="entry name" value="DNA REPAIR/TRANSCRIPTION PROTEIN MET18/MMS19"/>
    <property type="match status" value="1"/>
</dbReference>
<evidence type="ECO:0000256" key="2">
    <source>
        <dbReference type="ARBA" id="ARBA00009340"/>
    </source>
</evidence>
<keyword evidence="5" id="KW-0234">DNA repair</keyword>
<dbReference type="InterPro" id="IPR016024">
    <property type="entry name" value="ARM-type_fold"/>
</dbReference>
<dbReference type="InterPro" id="IPR024687">
    <property type="entry name" value="MMS19_C"/>
</dbReference>
<comment type="subunit">
    <text evidence="5">Component of the CIA complex.</text>
</comment>
<gene>
    <name evidence="9" type="primary">LOC100372620</name>
</gene>
<dbReference type="Gene3D" id="1.25.10.10">
    <property type="entry name" value="Leucine-rich Repeat Variant"/>
    <property type="match status" value="2"/>
</dbReference>
<keyword evidence="5" id="KW-0206">Cytoskeleton</keyword>
<dbReference type="InterPro" id="IPR029240">
    <property type="entry name" value="MMS19_N"/>
</dbReference>
<dbReference type="GeneID" id="100372620"/>
<dbReference type="PANTHER" id="PTHR12891:SF0">
    <property type="entry name" value="MMS19 NUCLEOTIDE EXCISION REPAIR PROTEIN HOMOLOG"/>
    <property type="match status" value="1"/>
</dbReference>
<evidence type="ECO:0000259" key="6">
    <source>
        <dbReference type="Pfam" id="PF12460"/>
    </source>
</evidence>
<dbReference type="Pfam" id="PF12460">
    <property type="entry name" value="MMS19_C"/>
    <property type="match status" value="1"/>
</dbReference>
<organism evidence="8 9">
    <name type="scientific">Saccoglossus kowalevskii</name>
    <name type="common">Acorn worm</name>
    <dbReference type="NCBI Taxonomy" id="10224"/>
    <lineage>
        <taxon>Eukaryota</taxon>
        <taxon>Metazoa</taxon>
        <taxon>Hemichordata</taxon>
        <taxon>Enteropneusta</taxon>
        <taxon>Harrimaniidae</taxon>
        <taxon>Saccoglossus</taxon>
    </lineage>
</organism>
<dbReference type="Proteomes" id="UP000694865">
    <property type="component" value="Unplaced"/>
</dbReference>
<evidence type="ECO:0000256" key="3">
    <source>
        <dbReference type="ARBA" id="ARBA00022737"/>
    </source>
</evidence>
<dbReference type="InterPro" id="IPR011989">
    <property type="entry name" value="ARM-like"/>
</dbReference>
<feature type="domain" description="MMS19 C-terminal" evidence="6">
    <location>
        <begin position="433"/>
        <end position="861"/>
    </location>
</feature>
<feature type="domain" description="MMS19 N-terminal" evidence="7">
    <location>
        <begin position="2"/>
        <end position="198"/>
    </location>
</feature>
<comment type="subcellular location">
    <subcellularLocation>
        <location evidence="5">Cytoplasm</location>
        <location evidence="5">Cytoskeleton</location>
        <location evidence="5">Spindle</location>
    </subcellularLocation>
    <subcellularLocation>
        <location evidence="1 5">Nucleus</location>
    </subcellularLocation>
</comment>
<keyword evidence="8" id="KW-1185">Reference proteome</keyword>
<evidence type="ECO:0000313" key="8">
    <source>
        <dbReference type="Proteomes" id="UP000694865"/>
    </source>
</evidence>
<evidence type="ECO:0000313" key="9">
    <source>
        <dbReference type="RefSeq" id="XP_006817162.1"/>
    </source>
</evidence>
<dbReference type="Pfam" id="PF14500">
    <property type="entry name" value="MMS19_N"/>
    <property type="match status" value="1"/>
</dbReference>
<keyword evidence="4 5" id="KW-0539">Nucleus</keyword>
<dbReference type="RefSeq" id="XP_006817162.1">
    <property type="nucleotide sequence ID" value="XM_006817099.1"/>
</dbReference>
<proteinExistence type="inferred from homology"/>
<evidence type="ECO:0000259" key="7">
    <source>
        <dbReference type="Pfam" id="PF14500"/>
    </source>
</evidence>